<proteinExistence type="predicted"/>
<protein>
    <submittedName>
        <fullName evidence="1">Uncharacterized protein</fullName>
    </submittedName>
</protein>
<keyword evidence="2" id="KW-1185">Reference proteome</keyword>
<accession>A0AA38FCR3</accession>
<sequence>MIDIGVIGIDKDVGIFGIFGDVGGVITDGVDLMGMGNAENAGAFSDVEVEGTGCFINFSRGKNDIFDKWVDVKGRVVRVHIVELSLVGMVVSNVGVVTCVFEADVSEEIGVRDVGICVDMSGAEMGAKDESNVVDWGVFEVVEVDGIVKFDVDVIRIGEGVGSGQVVKVDVGVT</sequence>
<evidence type="ECO:0000313" key="1">
    <source>
        <dbReference type="EMBL" id="KAH9297758.1"/>
    </source>
</evidence>
<comment type="caution">
    <text evidence="1">The sequence shown here is derived from an EMBL/GenBank/DDBJ whole genome shotgun (WGS) entry which is preliminary data.</text>
</comment>
<dbReference type="AlphaFoldDB" id="A0AA38FCR3"/>
<dbReference type="Proteomes" id="UP000824469">
    <property type="component" value="Unassembled WGS sequence"/>
</dbReference>
<reference evidence="1 2" key="1">
    <citation type="journal article" date="2021" name="Nat. Plants">
        <title>The Taxus genome provides insights into paclitaxel biosynthesis.</title>
        <authorList>
            <person name="Xiong X."/>
            <person name="Gou J."/>
            <person name="Liao Q."/>
            <person name="Li Y."/>
            <person name="Zhou Q."/>
            <person name="Bi G."/>
            <person name="Li C."/>
            <person name="Du R."/>
            <person name="Wang X."/>
            <person name="Sun T."/>
            <person name="Guo L."/>
            <person name="Liang H."/>
            <person name="Lu P."/>
            <person name="Wu Y."/>
            <person name="Zhang Z."/>
            <person name="Ro D.K."/>
            <person name="Shang Y."/>
            <person name="Huang S."/>
            <person name="Yan J."/>
        </authorList>
    </citation>
    <scope>NUCLEOTIDE SEQUENCE [LARGE SCALE GENOMIC DNA]</scope>
    <source>
        <strain evidence="1">Ta-2019</strain>
    </source>
</reference>
<evidence type="ECO:0000313" key="2">
    <source>
        <dbReference type="Proteomes" id="UP000824469"/>
    </source>
</evidence>
<organism evidence="1 2">
    <name type="scientific">Taxus chinensis</name>
    <name type="common">Chinese yew</name>
    <name type="synonym">Taxus wallichiana var. chinensis</name>
    <dbReference type="NCBI Taxonomy" id="29808"/>
    <lineage>
        <taxon>Eukaryota</taxon>
        <taxon>Viridiplantae</taxon>
        <taxon>Streptophyta</taxon>
        <taxon>Embryophyta</taxon>
        <taxon>Tracheophyta</taxon>
        <taxon>Spermatophyta</taxon>
        <taxon>Pinopsida</taxon>
        <taxon>Pinidae</taxon>
        <taxon>Conifers II</taxon>
        <taxon>Cupressales</taxon>
        <taxon>Taxaceae</taxon>
        <taxon>Taxus</taxon>
    </lineage>
</organism>
<name>A0AA38FCR3_TAXCH</name>
<dbReference type="EMBL" id="JAHRHJ020000010">
    <property type="protein sequence ID" value="KAH9297758.1"/>
    <property type="molecule type" value="Genomic_DNA"/>
</dbReference>
<feature type="non-terminal residue" evidence="1">
    <location>
        <position position="174"/>
    </location>
</feature>
<gene>
    <name evidence="1" type="ORF">KI387_029440</name>
</gene>